<evidence type="ECO:0000313" key="6">
    <source>
        <dbReference type="Proteomes" id="UP000757103"/>
    </source>
</evidence>
<evidence type="ECO:0000259" key="4">
    <source>
        <dbReference type="Pfam" id="PF00884"/>
    </source>
</evidence>
<comment type="PTM">
    <text evidence="3">The conversion to 3-oxoalanine (also known as C-formylglycine, FGly), of a serine or cysteine residue in prokaryotes and of a cysteine residue in eukaryotes, is critical for catalytic activity.</text>
</comment>
<dbReference type="InterPro" id="IPR000917">
    <property type="entry name" value="Sulfatase_N"/>
</dbReference>
<dbReference type="Gene3D" id="3.40.720.10">
    <property type="entry name" value="Alkaline Phosphatase, subunit A"/>
    <property type="match status" value="1"/>
</dbReference>
<dbReference type="SUPFAM" id="SSF53649">
    <property type="entry name" value="Alkaline phosphatase-like"/>
    <property type="match status" value="1"/>
</dbReference>
<dbReference type="InterPro" id="IPR017850">
    <property type="entry name" value="Alkaline_phosphatase_core_sf"/>
</dbReference>
<reference evidence="5" key="1">
    <citation type="journal article" date="2021" name="PeerJ">
        <title>Extensive microbial diversity within the chicken gut microbiome revealed by metagenomics and culture.</title>
        <authorList>
            <person name="Gilroy R."/>
            <person name="Ravi A."/>
            <person name="Getino M."/>
            <person name="Pursley I."/>
            <person name="Horton D.L."/>
            <person name="Alikhan N.F."/>
            <person name="Baker D."/>
            <person name="Gharbi K."/>
            <person name="Hall N."/>
            <person name="Watson M."/>
            <person name="Adriaenssens E.M."/>
            <person name="Foster-Nyarko E."/>
            <person name="Jarju S."/>
            <person name="Secka A."/>
            <person name="Antonio M."/>
            <person name="Oren A."/>
            <person name="Chaudhuri R.R."/>
            <person name="La Ragione R."/>
            <person name="Hildebrand F."/>
            <person name="Pallen M.J."/>
        </authorList>
    </citation>
    <scope>NUCLEOTIDE SEQUENCE</scope>
    <source>
        <strain evidence="5">CHK121-7720</strain>
    </source>
</reference>
<organism evidence="5 6">
    <name type="scientific">Barnesiella viscericola</name>
    <dbReference type="NCBI Taxonomy" id="397865"/>
    <lineage>
        <taxon>Bacteria</taxon>
        <taxon>Pseudomonadati</taxon>
        <taxon>Bacteroidota</taxon>
        <taxon>Bacteroidia</taxon>
        <taxon>Bacteroidales</taxon>
        <taxon>Barnesiellaceae</taxon>
        <taxon>Barnesiella</taxon>
    </lineage>
</organism>
<evidence type="ECO:0000256" key="3">
    <source>
        <dbReference type="PIRSR" id="PIRSR600917-52"/>
    </source>
</evidence>
<dbReference type="RefSeq" id="WP_272959858.1">
    <property type="nucleotide sequence ID" value="NZ_CALCBV010000020.1"/>
</dbReference>
<dbReference type="AlphaFoldDB" id="A0A921MSY3"/>
<feature type="modified residue" description="3-oxoalanine (Ser)" evidence="3">
    <location>
        <position position="78"/>
    </location>
</feature>
<dbReference type="PANTHER" id="PTHR42693:SF53">
    <property type="entry name" value="ENDO-4-O-SULFATASE"/>
    <property type="match status" value="1"/>
</dbReference>
<keyword evidence="2" id="KW-0378">Hydrolase</keyword>
<reference evidence="5" key="2">
    <citation type="submission" date="2021-09" db="EMBL/GenBank/DDBJ databases">
        <authorList>
            <person name="Gilroy R."/>
        </authorList>
    </citation>
    <scope>NUCLEOTIDE SEQUENCE</scope>
    <source>
        <strain evidence="5">CHK121-7720</strain>
    </source>
</reference>
<accession>A0A921MSY3</accession>
<name>A0A921MSY3_9BACT</name>
<dbReference type="Proteomes" id="UP000757103">
    <property type="component" value="Unassembled WGS sequence"/>
</dbReference>
<comment type="similarity">
    <text evidence="1">Belongs to the sulfatase family.</text>
</comment>
<dbReference type="PANTHER" id="PTHR42693">
    <property type="entry name" value="ARYLSULFATASE FAMILY MEMBER"/>
    <property type="match status" value="1"/>
</dbReference>
<evidence type="ECO:0000256" key="2">
    <source>
        <dbReference type="ARBA" id="ARBA00022801"/>
    </source>
</evidence>
<dbReference type="Gene3D" id="3.30.1120.10">
    <property type="match status" value="1"/>
</dbReference>
<dbReference type="InterPro" id="IPR050738">
    <property type="entry name" value="Sulfatase"/>
</dbReference>
<dbReference type="GO" id="GO:0004065">
    <property type="term" value="F:arylsulfatase activity"/>
    <property type="evidence" value="ECO:0007669"/>
    <property type="project" value="TreeGrafter"/>
</dbReference>
<gene>
    <name evidence="5" type="ORF">K8U91_10010</name>
</gene>
<evidence type="ECO:0000256" key="1">
    <source>
        <dbReference type="ARBA" id="ARBA00008779"/>
    </source>
</evidence>
<dbReference type="CDD" id="cd16145">
    <property type="entry name" value="ARS_like"/>
    <property type="match status" value="1"/>
</dbReference>
<proteinExistence type="inferred from homology"/>
<evidence type="ECO:0000313" key="5">
    <source>
        <dbReference type="EMBL" id="HJG89785.1"/>
    </source>
</evidence>
<sequence length="470" mass="53024">MNKNFIGLFIASGLAVNVNLYGQPQEESLPNIVFVLADDMGIGDLGCYGQTKIKTPNIDKLAERGILFTHHYSGSTVSAPSRCCLMTGKHTGHAYVRGNKGMKTADGVFDLALPAEEMTVAELLKSKGYKTMCVGKWGLGGPNTEGSPIRKGFDYFFGYLSQSAAHRYYPEFLYENEEKVMLGGEVYSHFLIMEKGLKFIKENSTSPFFAYFAITPPHADLDYPDLSQYEDSFPETPYINNSNRGFKTQLKPKAAYAAMVSEIDKNVGQIITLLKEEGVWENTIFIFSSDNGVHRVGGHDPDFFDSNGPFRGYKRDLYEGGVRVPFIVNWPAVIKERRVTDNISTFWDFLPTVADIVGVEVPENIDGLSYLPVLQGEDCKARQHEYIYYEFYEQGGKQSILKDGWKLVKLNMANPEKMVQELYNLNSDPGETNNVINLYPDKAEELNELTTKARTPSIHFRWEQKPKKKK</sequence>
<comment type="caution">
    <text evidence="5">The sequence shown here is derived from an EMBL/GenBank/DDBJ whole genome shotgun (WGS) entry which is preliminary data.</text>
</comment>
<protein>
    <submittedName>
        <fullName evidence="5">Arylsulfatase</fullName>
    </submittedName>
</protein>
<dbReference type="EMBL" id="DYUD01000026">
    <property type="protein sequence ID" value="HJG89785.1"/>
    <property type="molecule type" value="Genomic_DNA"/>
</dbReference>
<dbReference type="Pfam" id="PF00884">
    <property type="entry name" value="Sulfatase"/>
    <property type="match status" value="1"/>
</dbReference>
<feature type="domain" description="Sulfatase N-terminal" evidence="4">
    <location>
        <begin position="30"/>
        <end position="359"/>
    </location>
</feature>